<keyword evidence="3" id="KW-1185">Reference proteome</keyword>
<dbReference type="Proteomes" id="UP000237000">
    <property type="component" value="Unassembled WGS sequence"/>
</dbReference>
<name>A0A2P5AKC2_TREOI</name>
<accession>A0A2P5AKC2</accession>
<feature type="transmembrane region" description="Helical" evidence="1">
    <location>
        <begin position="56"/>
        <end position="74"/>
    </location>
</feature>
<organism evidence="2 3">
    <name type="scientific">Trema orientale</name>
    <name type="common">Charcoal tree</name>
    <name type="synonym">Celtis orientalis</name>
    <dbReference type="NCBI Taxonomy" id="63057"/>
    <lineage>
        <taxon>Eukaryota</taxon>
        <taxon>Viridiplantae</taxon>
        <taxon>Streptophyta</taxon>
        <taxon>Embryophyta</taxon>
        <taxon>Tracheophyta</taxon>
        <taxon>Spermatophyta</taxon>
        <taxon>Magnoliopsida</taxon>
        <taxon>eudicotyledons</taxon>
        <taxon>Gunneridae</taxon>
        <taxon>Pentapetalae</taxon>
        <taxon>rosids</taxon>
        <taxon>fabids</taxon>
        <taxon>Rosales</taxon>
        <taxon>Cannabaceae</taxon>
        <taxon>Trema</taxon>
    </lineage>
</organism>
<reference evidence="3" key="1">
    <citation type="submission" date="2016-06" db="EMBL/GenBank/DDBJ databases">
        <title>Parallel loss of symbiosis genes in relatives of nitrogen-fixing non-legume Parasponia.</title>
        <authorList>
            <person name="Van Velzen R."/>
            <person name="Holmer R."/>
            <person name="Bu F."/>
            <person name="Rutten L."/>
            <person name="Van Zeijl A."/>
            <person name="Liu W."/>
            <person name="Santuari L."/>
            <person name="Cao Q."/>
            <person name="Sharma T."/>
            <person name="Shen D."/>
            <person name="Roswanjaya Y."/>
            <person name="Wardhani T."/>
            <person name="Kalhor M.S."/>
            <person name="Jansen J."/>
            <person name="Van den Hoogen J."/>
            <person name="Gungor B."/>
            <person name="Hartog M."/>
            <person name="Hontelez J."/>
            <person name="Verver J."/>
            <person name="Yang W.-C."/>
            <person name="Schijlen E."/>
            <person name="Repin R."/>
            <person name="Schilthuizen M."/>
            <person name="Schranz E."/>
            <person name="Heidstra R."/>
            <person name="Miyata K."/>
            <person name="Fedorova E."/>
            <person name="Kohlen W."/>
            <person name="Bisseling T."/>
            <person name="Smit S."/>
            <person name="Geurts R."/>
        </authorList>
    </citation>
    <scope>NUCLEOTIDE SEQUENCE [LARGE SCALE GENOMIC DNA]</scope>
    <source>
        <strain evidence="3">cv. RG33-2</strain>
    </source>
</reference>
<dbReference type="InParanoid" id="A0A2P5AKC2"/>
<evidence type="ECO:0000256" key="1">
    <source>
        <dbReference type="SAM" id="Phobius"/>
    </source>
</evidence>
<gene>
    <name evidence="2" type="ORF">TorRG33x02_348260</name>
</gene>
<proteinExistence type="predicted"/>
<keyword evidence="1" id="KW-0472">Membrane</keyword>
<dbReference type="EMBL" id="JXTC01000806">
    <property type="protein sequence ID" value="PON36983.1"/>
    <property type="molecule type" value="Genomic_DNA"/>
</dbReference>
<evidence type="ECO:0000313" key="2">
    <source>
        <dbReference type="EMBL" id="PON36983.1"/>
    </source>
</evidence>
<comment type="caution">
    <text evidence="2">The sequence shown here is derived from an EMBL/GenBank/DDBJ whole genome shotgun (WGS) entry which is preliminary data.</text>
</comment>
<sequence length="143" mass="16946">MKIKALSTKIGVLPTTIQALDENQSFAENDPRSVVRSFVDELRPPLTSIFHRFKVYHFYHLQIFSAPIWIHFYAKSKGLYLNDLRELALSNNLCKFVHKDLIVAYLCLILVQMIHVVTNFNFRFCVWFTRYMNILLILRNIYC</sequence>
<keyword evidence="1" id="KW-0812">Transmembrane</keyword>
<protein>
    <submittedName>
        <fullName evidence="2">Uncharacterized protein</fullName>
    </submittedName>
</protein>
<keyword evidence="1" id="KW-1133">Transmembrane helix</keyword>
<evidence type="ECO:0000313" key="3">
    <source>
        <dbReference type="Proteomes" id="UP000237000"/>
    </source>
</evidence>
<feature type="transmembrane region" description="Helical" evidence="1">
    <location>
        <begin position="102"/>
        <end position="122"/>
    </location>
</feature>
<dbReference type="AlphaFoldDB" id="A0A2P5AKC2"/>